<dbReference type="SMART" id="SM00199">
    <property type="entry name" value="SCY"/>
    <property type="match status" value="1"/>
</dbReference>
<keyword evidence="3" id="KW-1133">Transmembrane helix</keyword>
<dbReference type="PANTHER" id="PTHR12015:SF73">
    <property type="entry name" value="C-C MOTIF CHEMOKINE 26"/>
    <property type="match status" value="1"/>
</dbReference>
<dbReference type="Gene3D" id="2.40.50.40">
    <property type="match status" value="1"/>
</dbReference>
<dbReference type="Pfam" id="PF00048">
    <property type="entry name" value="IL8"/>
    <property type="match status" value="1"/>
</dbReference>
<dbReference type="InterPro" id="IPR039809">
    <property type="entry name" value="Chemokine_b/g/d"/>
</dbReference>
<reference evidence="5 6" key="1">
    <citation type="journal article" date="2019" name="PLoS ONE">
        <title>Genomic analyses reveal an absence of contemporary introgressive admixture between fin whales and blue whales, despite known hybrids.</title>
        <authorList>
            <person name="Westbury M.V."/>
            <person name="Petersen B."/>
            <person name="Lorenzen E.D."/>
        </authorList>
    </citation>
    <scope>NUCLEOTIDE SEQUENCE [LARGE SCALE GENOMIC DNA]</scope>
    <source>
        <strain evidence="5">FinWhale-01</strain>
    </source>
</reference>
<dbReference type="Proteomes" id="UP000437017">
    <property type="component" value="Unassembled WGS sequence"/>
</dbReference>
<dbReference type="InterPro" id="IPR036048">
    <property type="entry name" value="Interleukin_8-like_sf"/>
</dbReference>
<dbReference type="GO" id="GO:0048020">
    <property type="term" value="F:CCR chemokine receptor binding"/>
    <property type="evidence" value="ECO:0007669"/>
    <property type="project" value="TreeGrafter"/>
</dbReference>
<comment type="similarity">
    <text evidence="1">Belongs to the intercrine beta (chemokine CC) family.</text>
</comment>
<evidence type="ECO:0000313" key="5">
    <source>
        <dbReference type="EMBL" id="KAB0405716.1"/>
    </source>
</evidence>
<proteinExistence type="inferred from homology"/>
<feature type="domain" description="Chemokine interleukin-8-like" evidence="4">
    <location>
        <begin position="76"/>
        <end position="134"/>
    </location>
</feature>
<evidence type="ECO:0000256" key="3">
    <source>
        <dbReference type="SAM" id="Phobius"/>
    </source>
</evidence>
<dbReference type="FunFam" id="2.40.50.40:FF:000002">
    <property type="entry name" value="C-C motif chemokine"/>
    <property type="match status" value="1"/>
</dbReference>
<name>A0A6A1QET7_BALPH</name>
<dbReference type="PANTHER" id="PTHR12015">
    <property type="entry name" value="SMALL INDUCIBLE CYTOKINE A"/>
    <property type="match status" value="1"/>
</dbReference>
<protein>
    <recommendedName>
        <fullName evidence="4">Chemokine interleukin-8-like domain-containing protein</fullName>
    </recommendedName>
</protein>
<dbReference type="InterPro" id="IPR001811">
    <property type="entry name" value="Chemokine_IL8-like_dom"/>
</dbReference>
<keyword evidence="3" id="KW-0812">Transmembrane</keyword>
<evidence type="ECO:0000256" key="1">
    <source>
        <dbReference type="ARBA" id="ARBA00010868"/>
    </source>
</evidence>
<sequence>YKRAVFVLYHKILWNYLQGPLSPIKEGTAETGGISKKAVKDPACSTMKSFPTAFPLFLVFILSVHLGAAARGSDMAKFCCFQYTHKIPPWRWVSSYEFTRNSCSQQAVIFTTKRGQKLCATPKEAWVQKYISLLRAQ</sequence>
<dbReference type="GO" id="GO:0061844">
    <property type="term" value="P:antimicrobial humoral immune response mediated by antimicrobial peptide"/>
    <property type="evidence" value="ECO:0007669"/>
    <property type="project" value="TreeGrafter"/>
</dbReference>
<dbReference type="GO" id="GO:0006954">
    <property type="term" value="P:inflammatory response"/>
    <property type="evidence" value="ECO:0007669"/>
    <property type="project" value="TreeGrafter"/>
</dbReference>
<dbReference type="SUPFAM" id="SSF54117">
    <property type="entry name" value="Interleukin 8-like chemokines"/>
    <property type="match status" value="1"/>
</dbReference>
<dbReference type="EMBL" id="SGJD01000308">
    <property type="protein sequence ID" value="KAB0405716.1"/>
    <property type="molecule type" value="Genomic_DNA"/>
</dbReference>
<dbReference type="AlphaFoldDB" id="A0A6A1QET7"/>
<evidence type="ECO:0000313" key="6">
    <source>
        <dbReference type="Proteomes" id="UP000437017"/>
    </source>
</evidence>
<dbReference type="GO" id="GO:0030335">
    <property type="term" value="P:positive regulation of cell migration"/>
    <property type="evidence" value="ECO:0007669"/>
    <property type="project" value="TreeGrafter"/>
</dbReference>
<dbReference type="CDD" id="cd00272">
    <property type="entry name" value="Chemokine_CC"/>
    <property type="match status" value="1"/>
</dbReference>
<gene>
    <name evidence="5" type="ORF">E2I00_008429</name>
</gene>
<accession>A0A6A1QET7</accession>
<dbReference type="GO" id="GO:0048245">
    <property type="term" value="P:eosinophil chemotaxis"/>
    <property type="evidence" value="ECO:0007669"/>
    <property type="project" value="TreeGrafter"/>
</dbReference>
<dbReference type="GO" id="GO:0005615">
    <property type="term" value="C:extracellular space"/>
    <property type="evidence" value="ECO:0007669"/>
    <property type="project" value="UniProtKB-KW"/>
</dbReference>
<keyword evidence="2" id="KW-0202">Cytokine</keyword>
<comment type="caution">
    <text evidence="5">The sequence shown here is derived from an EMBL/GenBank/DDBJ whole genome shotgun (WGS) entry which is preliminary data.</text>
</comment>
<keyword evidence="6" id="KW-1185">Reference proteome</keyword>
<organism evidence="5 6">
    <name type="scientific">Balaenoptera physalus</name>
    <name type="common">Fin whale</name>
    <name type="synonym">Balaena physalus</name>
    <dbReference type="NCBI Taxonomy" id="9770"/>
    <lineage>
        <taxon>Eukaryota</taxon>
        <taxon>Metazoa</taxon>
        <taxon>Chordata</taxon>
        <taxon>Craniata</taxon>
        <taxon>Vertebrata</taxon>
        <taxon>Euteleostomi</taxon>
        <taxon>Mammalia</taxon>
        <taxon>Eutheria</taxon>
        <taxon>Laurasiatheria</taxon>
        <taxon>Artiodactyla</taxon>
        <taxon>Whippomorpha</taxon>
        <taxon>Cetacea</taxon>
        <taxon>Mysticeti</taxon>
        <taxon>Balaenopteridae</taxon>
        <taxon>Balaenoptera</taxon>
    </lineage>
</organism>
<evidence type="ECO:0000259" key="4">
    <source>
        <dbReference type="SMART" id="SM00199"/>
    </source>
</evidence>
<dbReference type="OrthoDB" id="8934837at2759"/>
<dbReference type="GO" id="GO:0070098">
    <property type="term" value="P:chemokine-mediated signaling pathway"/>
    <property type="evidence" value="ECO:0007669"/>
    <property type="project" value="TreeGrafter"/>
</dbReference>
<feature type="transmembrane region" description="Helical" evidence="3">
    <location>
        <begin position="50"/>
        <end position="68"/>
    </location>
</feature>
<evidence type="ECO:0000256" key="2">
    <source>
        <dbReference type="ARBA" id="ARBA00022514"/>
    </source>
</evidence>
<feature type="non-terminal residue" evidence="5">
    <location>
        <position position="1"/>
    </location>
</feature>
<keyword evidence="3" id="KW-0472">Membrane</keyword>
<dbReference type="GO" id="GO:0008009">
    <property type="term" value="F:chemokine activity"/>
    <property type="evidence" value="ECO:0007669"/>
    <property type="project" value="InterPro"/>
</dbReference>